<feature type="chain" id="PRO_5016780033" evidence="1">
    <location>
        <begin position="23"/>
        <end position="128"/>
    </location>
</feature>
<evidence type="ECO:0000313" key="5">
    <source>
        <dbReference type="Proteomes" id="UP000254476"/>
    </source>
</evidence>
<keyword evidence="4" id="KW-1185">Reference proteome</keyword>
<proteinExistence type="predicted"/>
<gene>
    <name evidence="2" type="ORF">Lgra_2328</name>
    <name evidence="3" type="ORF">NCTC12388_02438</name>
</gene>
<dbReference type="Proteomes" id="UP000254476">
    <property type="component" value="Unassembled WGS sequence"/>
</dbReference>
<dbReference type="AlphaFoldDB" id="A0A378JCT3"/>
<accession>A0A378JCT3</accession>
<evidence type="ECO:0000256" key="1">
    <source>
        <dbReference type="SAM" id="SignalP"/>
    </source>
</evidence>
<reference evidence="2 4" key="1">
    <citation type="submission" date="2015-11" db="EMBL/GenBank/DDBJ databases">
        <title>Genomic analysis of 38 Legionella species identifies large and diverse effector repertoires.</title>
        <authorList>
            <person name="Burstein D."/>
            <person name="Amaro F."/>
            <person name="Zusman T."/>
            <person name="Lifshitz Z."/>
            <person name="Cohen O."/>
            <person name="Gilbert J.A."/>
            <person name="Pupko T."/>
            <person name="Shuman H.A."/>
            <person name="Segal G."/>
        </authorList>
    </citation>
    <scope>NUCLEOTIDE SEQUENCE [LARGE SCALE GENOMIC DNA]</scope>
    <source>
        <strain evidence="2 4">Lyon 8420412</strain>
    </source>
</reference>
<evidence type="ECO:0000313" key="3">
    <source>
        <dbReference type="EMBL" id="STX45694.1"/>
    </source>
</evidence>
<dbReference type="RefSeq" id="WP_058499449.1">
    <property type="nucleotide sequence ID" value="NZ_CAAAHW010000004.1"/>
</dbReference>
<evidence type="ECO:0000313" key="4">
    <source>
        <dbReference type="Proteomes" id="UP000054691"/>
    </source>
</evidence>
<organism evidence="3 5">
    <name type="scientific">Legionella gratiana</name>
    <dbReference type="NCBI Taxonomy" id="45066"/>
    <lineage>
        <taxon>Bacteria</taxon>
        <taxon>Pseudomonadati</taxon>
        <taxon>Pseudomonadota</taxon>
        <taxon>Gammaproteobacteria</taxon>
        <taxon>Legionellales</taxon>
        <taxon>Legionellaceae</taxon>
        <taxon>Legionella</taxon>
    </lineage>
</organism>
<sequence>MLRKLGFGLFCVVTSLTTNAYAMDSHPLQQGIAIEYELPSNVPQEFINYMFWPIEANCKITTEDESNDLFVEALAKKGKINDIPLTTGDSLHYSVQHNQTLKLSADSGAKVRITNFGLHTVKASCTTS</sequence>
<dbReference type="OrthoDB" id="5641564at2"/>
<keyword evidence="1" id="KW-0732">Signal</keyword>
<dbReference type="EMBL" id="LNYE01000023">
    <property type="protein sequence ID" value="KTD09093.1"/>
    <property type="molecule type" value="Genomic_DNA"/>
</dbReference>
<dbReference type="Proteomes" id="UP000054691">
    <property type="component" value="Unassembled WGS sequence"/>
</dbReference>
<dbReference type="EMBL" id="UGOB01000001">
    <property type="protein sequence ID" value="STX45694.1"/>
    <property type="molecule type" value="Genomic_DNA"/>
</dbReference>
<dbReference type="STRING" id="45066.Lgra_2328"/>
<reference evidence="3 5" key="2">
    <citation type="submission" date="2018-06" db="EMBL/GenBank/DDBJ databases">
        <authorList>
            <consortium name="Pathogen Informatics"/>
            <person name="Doyle S."/>
        </authorList>
    </citation>
    <scope>NUCLEOTIDE SEQUENCE [LARGE SCALE GENOMIC DNA]</scope>
    <source>
        <strain evidence="3 5">NCTC12388</strain>
    </source>
</reference>
<evidence type="ECO:0000313" key="2">
    <source>
        <dbReference type="EMBL" id="KTD09093.1"/>
    </source>
</evidence>
<protein>
    <submittedName>
        <fullName evidence="3">Uncharacterized protein</fullName>
    </submittedName>
</protein>
<feature type="signal peptide" evidence="1">
    <location>
        <begin position="1"/>
        <end position="22"/>
    </location>
</feature>
<name>A0A378JCT3_9GAMM</name>